<keyword evidence="1" id="KW-0175">Coiled coil</keyword>
<proteinExistence type="predicted"/>
<sequence>MSTLVAGMPPAGPGDMIQAPPQREPEAQPPLALAPGALGRPATRRARAKESGLRLPTADDDAMAALRWPRPSQQPGDLWGAPHVAWSDYTEQPGSRGKARSHPARPEGEEAEDGDSSVSSGRLSGSSGGHESCPSPPGPWKERPPQVLGPRRRPRESNPRLEQLRDKIRAQAQWQASCASLGTSTPSSASCLHRASKPDPRRKTLSARRPFHSSPGFGALSVAQCGVQDKAIPGQGCEPSGVPQHPASVPREKAKRMKSSPCRREKTPRSPFPRRAAKDKDSELVGVHAWRKGPALVRALLGPPPALPRLQSKAPSRDQAPTAELGDSKKVGAAESYPVCPWMPGPASVRGDLQASANAPNLASCDQPMTIQNAMAVLRDLRQQVQAGLELARNRHPREGPALGRSKLWLQDPSGRRQLGPWSTPDVRGSFSKSPQAGVEGRRSSLEKAGSFSTGHCWSTLAAWESYPQRTGAAQGRSPSFQRPRSPPERLTTLPQRPWSASAGQASRPQRTWATYGDWDTPARRPWSPSGQRSWSASFTQGSGSPCRGRGSLLPPSGVEHSWLRPAGGAPGKENEVRVPPPCPKPRGALGHPHSAETLREFMRQKTLARRRQALEEKASAVRALELRNQRLQEVYRKQREAVLGKAVPVVSQTTPGIVTFFPHCAQSRGLEAPGSLRSPVLEWSKVTSGMVLGDQEAPGSFCLCLNRALNRTETLEMGGPRDGWDGAPMLMSTRSSPGPLKLQDLSTRSPRPGVCIYLDPEESERLGTLGPLHFRYKQARLQALETMANVLKQRIDILTAKLHRSEAPDALADPGSDLSPSHHSAVPAAPMPAAPVCSGALVPNGSRGAPWDWADVPARPLVSPTCLLDGKTLPWSPDWERRHSVSLRGHHDSKPRGRASAFPLLLKGFVLGFVQRRRLAQDHRVGAERRVQGCVGWCPASALRGVGGCGGAPPSACSGRGSRRS</sequence>
<feature type="region of interest" description="Disordered" evidence="2">
    <location>
        <begin position="469"/>
        <end position="594"/>
    </location>
</feature>
<dbReference type="PANTHER" id="PTHR13958:SF5">
    <property type="entry name" value="COILED-COIL DOMAIN-CONTAINING PROTEIN 187"/>
    <property type="match status" value="1"/>
</dbReference>
<feature type="compositionally biased region" description="Low complexity" evidence="2">
    <location>
        <begin position="820"/>
        <end position="829"/>
    </location>
</feature>
<dbReference type="GO" id="GO:0034453">
    <property type="term" value="P:microtubule anchoring"/>
    <property type="evidence" value="ECO:0007669"/>
    <property type="project" value="InterPro"/>
</dbReference>
<feature type="compositionally biased region" description="Low complexity" evidence="2">
    <location>
        <begin position="116"/>
        <end position="132"/>
    </location>
</feature>
<dbReference type="GO" id="GO:0005813">
    <property type="term" value="C:centrosome"/>
    <property type="evidence" value="ECO:0007669"/>
    <property type="project" value="InterPro"/>
</dbReference>
<dbReference type="InterPro" id="IPR028750">
    <property type="entry name" value="CEP350/CC187"/>
</dbReference>
<evidence type="ECO:0000313" key="3">
    <source>
        <dbReference type="Ensembl" id="ENSUAMP00000011859.1"/>
    </source>
</evidence>
<feature type="compositionally biased region" description="Polar residues" evidence="2">
    <location>
        <begin position="172"/>
        <end position="190"/>
    </location>
</feature>
<reference evidence="3" key="3">
    <citation type="submission" date="2025-09" db="UniProtKB">
        <authorList>
            <consortium name="Ensembl"/>
        </authorList>
    </citation>
    <scope>IDENTIFICATION</scope>
</reference>
<dbReference type="Proteomes" id="UP000291022">
    <property type="component" value="Unassembled WGS sequence"/>
</dbReference>
<dbReference type="AlphaFoldDB" id="A0A452R140"/>
<feature type="region of interest" description="Disordered" evidence="2">
    <location>
        <begin position="809"/>
        <end position="831"/>
    </location>
</feature>
<evidence type="ECO:0000256" key="2">
    <source>
        <dbReference type="SAM" id="MobiDB-lite"/>
    </source>
</evidence>
<feature type="region of interest" description="Disordered" evidence="2">
    <location>
        <begin position="1"/>
        <end position="285"/>
    </location>
</feature>
<organism evidence="3 4">
    <name type="scientific">Ursus americanus</name>
    <name type="common">American black bear</name>
    <name type="synonym">Euarctos americanus</name>
    <dbReference type="NCBI Taxonomy" id="9643"/>
    <lineage>
        <taxon>Eukaryota</taxon>
        <taxon>Metazoa</taxon>
        <taxon>Chordata</taxon>
        <taxon>Craniata</taxon>
        <taxon>Vertebrata</taxon>
        <taxon>Euteleostomi</taxon>
        <taxon>Mammalia</taxon>
        <taxon>Eutheria</taxon>
        <taxon>Laurasiatheria</taxon>
        <taxon>Carnivora</taxon>
        <taxon>Caniformia</taxon>
        <taxon>Ursidae</taxon>
        <taxon>Ursus</taxon>
    </lineage>
</organism>
<evidence type="ECO:0000256" key="1">
    <source>
        <dbReference type="SAM" id="Coils"/>
    </source>
</evidence>
<keyword evidence="4" id="KW-1185">Reference proteome</keyword>
<reference evidence="4" key="1">
    <citation type="submission" date="2016-06" db="EMBL/GenBank/DDBJ databases">
        <title>De novo assembly and RNA-Seq shows season-dependent expression and editing in black bear kidneys.</title>
        <authorList>
            <person name="Korstanje R."/>
            <person name="Srivastava A."/>
            <person name="Sarsani V.K."/>
            <person name="Sheehan S.M."/>
            <person name="Seger R.L."/>
            <person name="Barter M.E."/>
            <person name="Lindqvist C."/>
            <person name="Brody L.C."/>
            <person name="Mullikin J.C."/>
        </authorList>
    </citation>
    <scope>NUCLEOTIDE SEQUENCE [LARGE SCALE GENOMIC DNA]</scope>
</reference>
<feature type="region of interest" description="Disordered" evidence="2">
    <location>
        <begin position="301"/>
        <end position="330"/>
    </location>
</feature>
<protein>
    <submittedName>
        <fullName evidence="3">Coiled-coil domain containing 187</fullName>
    </submittedName>
</protein>
<dbReference type="PANTHER" id="PTHR13958">
    <property type="entry name" value="CENTROSOME-ASSOCIATED PROTEIN 350"/>
    <property type="match status" value="1"/>
</dbReference>
<feature type="compositionally biased region" description="Basic and acidic residues" evidence="2">
    <location>
        <begin position="155"/>
        <end position="169"/>
    </location>
</feature>
<feature type="compositionally biased region" description="Polar residues" evidence="2">
    <location>
        <begin position="529"/>
        <end position="544"/>
    </location>
</feature>
<feature type="compositionally biased region" description="Polar residues" evidence="2">
    <location>
        <begin position="502"/>
        <end position="513"/>
    </location>
</feature>
<feature type="coiled-coil region" evidence="1">
    <location>
        <begin position="615"/>
        <end position="642"/>
    </location>
</feature>
<dbReference type="Ensembl" id="ENSUAMT00000013333.1">
    <property type="protein sequence ID" value="ENSUAMP00000011859.1"/>
    <property type="gene ID" value="ENSUAMG00000009621.1"/>
</dbReference>
<feature type="region of interest" description="Disordered" evidence="2">
    <location>
        <begin position="396"/>
        <end position="451"/>
    </location>
</feature>
<evidence type="ECO:0000313" key="4">
    <source>
        <dbReference type="Proteomes" id="UP000291022"/>
    </source>
</evidence>
<reference evidence="3" key="2">
    <citation type="submission" date="2025-08" db="UniProtKB">
        <authorList>
            <consortium name="Ensembl"/>
        </authorList>
    </citation>
    <scope>IDENTIFICATION</scope>
</reference>
<dbReference type="GeneTree" id="ENSGT00530000065015"/>
<name>A0A452R140_URSAM</name>
<accession>A0A452R140</accession>
<feature type="compositionally biased region" description="Low complexity" evidence="2">
    <location>
        <begin position="29"/>
        <end position="41"/>
    </location>
</feature>
<dbReference type="GO" id="GO:0008017">
    <property type="term" value="F:microtubule binding"/>
    <property type="evidence" value="ECO:0007669"/>
    <property type="project" value="InterPro"/>
</dbReference>
<dbReference type="OMA" id="HRPWKER"/>